<evidence type="ECO:0000256" key="1">
    <source>
        <dbReference type="SAM" id="Phobius"/>
    </source>
</evidence>
<protein>
    <submittedName>
        <fullName evidence="2">Uncharacterized protein</fullName>
    </submittedName>
</protein>
<dbReference type="InterPro" id="IPR058207">
    <property type="entry name" value="PID_CTERM"/>
</dbReference>
<dbReference type="Proteomes" id="UP000239872">
    <property type="component" value="Unassembled WGS sequence"/>
</dbReference>
<keyword evidence="3" id="KW-1185">Reference proteome</keyword>
<dbReference type="NCBIfam" id="NF046080">
    <property type="entry name" value="PID_CTERM"/>
    <property type="match status" value="1"/>
</dbReference>
<name>A0A2S7STU3_9BACT</name>
<keyword evidence="1" id="KW-0472">Membrane</keyword>
<keyword evidence="1" id="KW-0812">Transmembrane</keyword>
<gene>
    <name evidence="2" type="ORF">CJD36_015190</name>
</gene>
<reference evidence="2 3" key="1">
    <citation type="submission" date="2018-01" db="EMBL/GenBank/DDBJ databases">
        <title>A novel member of the phylum Bacteroidetes isolated from glacier ice.</title>
        <authorList>
            <person name="Liu Q."/>
            <person name="Xin Y.-H."/>
        </authorList>
    </citation>
    <scope>NUCLEOTIDE SEQUENCE [LARGE SCALE GENOMIC DNA]</scope>
    <source>
        <strain evidence="2 3">RB1R16</strain>
    </source>
</reference>
<evidence type="ECO:0000313" key="2">
    <source>
        <dbReference type="EMBL" id="PQJ10041.1"/>
    </source>
</evidence>
<sequence>MKQILMKSKLLLLPILMFFIFTVLPNIVLAQSGFDNNTGSDTGGVDVVDVPLDGGTVILIAAGVLFGVYKLYKIAQDRLVTTN</sequence>
<organism evidence="2 3">
    <name type="scientific">Flavipsychrobacter stenotrophus</name>
    <dbReference type="NCBI Taxonomy" id="2077091"/>
    <lineage>
        <taxon>Bacteria</taxon>
        <taxon>Pseudomonadati</taxon>
        <taxon>Bacteroidota</taxon>
        <taxon>Chitinophagia</taxon>
        <taxon>Chitinophagales</taxon>
        <taxon>Chitinophagaceae</taxon>
        <taxon>Flavipsychrobacter</taxon>
    </lineage>
</organism>
<accession>A0A2S7STU3</accession>
<keyword evidence="1" id="KW-1133">Transmembrane helix</keyword>
<dbReference type="EMBL" id="PPSL01000004">
    <property type="protein sequence ID" value="PQJ10041.1"/>
    <property type="molecule type" value="Genomic_DNA"/>
</dbReference>
<evidence type="ECO:0000313" key="3">
    <source>
        <dbReference type="Proteomes" id="UP000239872"/>
    </source>
</evidence>
<comment type="caution">
    <text evidence="2">The sequence shown here is derived from an EMBL/GenBank/DDBJ whole genome shotgun (WGS) entry which is preliminary data.</text>
</comment>
<feature type="transmembrane region" description="Helical" evidence="1">
    <location>
        <begin position="54"/>
        <end position="72"/>
    </location>
</feature>
<proteinExistence type="predicted"/>
<dbReference type="AlphaFoldDB" id="A0A2S7STU3"/>